<keyword evidence="7" id="KW-1185">Reference proteome</keyword>
<dbReference type="PROSITE" id="PS50856">
    <property type="entry name" value="AMOP"/>
    <property type="match status" value="1"/>
</dbReference>
<dbReference type="InterPro" id="IPR051867">
    <property type="entry name" value="Angio_Inhib/Adhesion_GPCR"/>
</dbReference>
<proteinExistence type="predicted"/>
<protein>
    <recommendedName>
        <fullName evidence="5">AMOP domain-containing protein</fullName>
    </recommendedName>
</protein>
<feature type="domain" description="AMOP" evidence="5">
    <location>
        <begin position="27"/>
        <end position="84"/>
    </location>
</feature>
<dbReference type="GO" id="GO:0005576">
    <property type="term" value="C:extracellular region"/>
    <property type="evidence" value="ECO:0007669"/>
    <property type="project" value="UniProtKB-SubCell"/>
</dbReference>
<evidence type="ECO:0000256" key="1">
    <source>
        <dbReference type="ARBA" id="ARBA00004613"/>
    </source>
</evidence>
<sequence length="84" mass="9817">MCVRQMALCGRCNFLSSATWDNSVFELSCIYVDSCEKWLNCKNEFLQKYLHQVLTELPSCPCVYPSEVIYSAVNIFDEKLRKTY</sequence>
<reference evidence="6" key="1">
    <citation type="submission" date="2023-08" db="EMBL/GenBank/DDBJ databases">
        <title>Pelteobagrus vachellii genome.</title>
        <authorList>
            <person name="Liu H."/>
        </authorList>
    </citation>
    <scope>NUCLEOTIDE SEQUENCE</scope>
    <source>
        <strain evidence="6">PRFRI_2022a</strain>
        <tissue evidence="6">Muscle</tissue>
    </source>
</reference>
<evidence type="ECO:0000259" key="5">
    <source>
        <dbReference type="PROSITE" id="PS50856"/>
    </source>
</evidence>
<dbReference type="Proteomes" id="UP001187315">
    <property type="component" value="Unassembled WGS sequence"/>
</dbReference>
<dbReference type="PANTHER" id="PTHR10239:SF28">
    <property type="entry name" value="ISTHMIN-2"/>
    <property type="match status" value="1"/>
</dbReference>
<evidence type="ECO:0000313" key="6">
    <source>
        <dbReference type="EMBL" id="KAK2852905.1"/>
    </source>
</evidence>
<dbReference type="EMBL" id="JAVHJS010000007">
    <property type="protein sequence ID" value="KAK2852905.1"/>
    <property type="molecule type" value="Genomic_DNA"/>
</dbReference>
<comment type="subcellular location">
    <subcellularLocation>
        <location evidence="1">Secreted</location>
    </subcellularLocation>
</comment>
<comment type="caution">
    <text evidence="6">The sequence shown here is derived from an EMBL/GenBank/DDBJ whole genome shotgun (WGS) entry which is preliminary data.</text>
</comment>
<keyword evidence="3" id="KW-0732">Signal</keyword>
<accession>A0AA88NFV1</accession>
<gene>
    <name evidence="6" type="ORF">Q7C36_008106</name>
</gene>
<keyword evidence="2" id="KW-0964">Secreted</keyword>
<dbReference type="AlphaFoldDB" id="A0AA88NFV1"/>
<name>A0AA88NFV1_TACVA</name>
<evidence type="ECO:0000256" key="2">
    <source>
        <dbReference type="ARBA" id="ARBA00022525"/>
    </source>
</evidence>
<evidence type="ECO:0000256" key="3">
    <source>
        <dbReference type="ARBA" id="ARBA00022729"/>
    </source>
</evidence>
<evidence type="ECO:0000256" key="4">
    <source>
        <dbReference type="ARBA" id="ARBA00023157"/>
    </source>
</evidence>
<dbReference type="PANTHER" id="PTHR10239">
    <property type="entry name" value="ISTHMIN-2"/>
    <property type="match status" value="1"/>
</dbReference>
<dbReference type="Pfam" id="PF03782">
    <property type="entry name" value="AMOP"/>
    <property type="match status" value="1"/>
</dbReference>
<evidence type="ECO:0000313" key="7">
    <source>
        <dbReference type="Proteomes" id="UP001187315"/>
    </source>
</evidence>
<organism evidence="6 7">
    <name type="scientific">Tachysurus vachellii</name>
    <name type="common">Darkbarbel catfish</name>
    <name type="synonym">Pelteobagrus vachellii</name>
    <dbReference type="NCBI Taxonomy" id="175792"/>
    <lineage>
        <taxon>Eukaryota</taxon>
        <taxon>Metazoa</taxon>
        <taxon>Chordata</taxon>
        <taxon>Craniata</taxon>
        <taxon>Vertebrata</taxon>
        <taxon>Euteleostomi</taxon>
        <taxon>Actinopterygii</taxon>
        <taxon>Neopterygii</taxon>
        <taxon>Teleostei</taxon>
        <taxon>Ostariophysi</taxon>
        <taxon>Siluriformes</taxon>
        <taxon>Bagridae</taxon>
        <taxon>Tachysurus</taxon>
    </lineage>
</organism>
<keyword evidence="4" id="KW-1015">Disulfide bond</keyword>
<dbReference type="InterPro" id="IPR005533">
    <property type="entry name" value="AMOP_dom"/>
</dbReference>